<sequence>MLTDSEIMRVWRSVWPTYDVTTLDPDTQKVIAEVVSNEVSQSMGCILNKKTEIIKIANEDIRLELDGLNHYVFTLLKMLFPVNPDNYPLLYRPNFDRTRRIDEHVMRRNIYFNHFVEIMNMTWSYRVPFRNATHEVMKWRELVTEMSKIDLGPRLVQFDRGDIEDTNEILKDGIVEIHTKYGDLLKNQPCEVDDFVARTYVDEVNITNLRHLTAQYLKVFVSEPENAYDAATAQHEALLKVMHSVYDLSDCDKLGRLVLYELDNLEANKENQRPERG</sequence>
<evidence type="ECO:0000313" key="2">
    <source>
        <dbReference type="Proteomes" id="UP000230233"/>
    </source>
</evidence>
<gene>
    <name evidence="1" type="primary">Cnig_chr_X.g26438</name>
    <name evidence="1" type="ORF">B9Z55_026438</name>
</gene>
<name>A0A2G5T3C0_9PELO</name>
<dbReference type="EMBL" id="PDUG01000006">
    <property type="protein sequence ID" value="PIC21693.1"/>
    <property type="molecule type" value="Genomic_DNA"/>
</dbReference>
<reference evidence="2" key="1">
    <citation type="submission" date="2017-10" db="EMBL/GenBank/DDBJ databases">
        <title>Rapid genome shrinkage in a self-fertile nematode reveals novel sperm competition proteins.</title>
        <authorList>
            <person name="Yin D."/>
            <person name="Schwarz E.M."/>
            <person name="Thomas C.G."/>
            <person name="Felde R.L."/>
            <person name="Korf I.F."/>
            <person name="Cutter A.D."/>
            <person name="Schartner C.M."/>
            <person name="Ralston E.J."/>
            <person name="Meyer B.J."/>
            <person name="Haag E.S."/>
        </authorList>
    </citation>
    <scope>NUCLEOTIDE SEQUENCE [LARGE SCALE GENOMIC DNA]</scope>
    <source>
        <strain evidence="2">JU1422</strain>
    </source>
</reference>
<dbReference type="Proteomes" id="UP000230233">
    <property type="component" value="Chromosome X"/>
</dbReference>
<dbReference type="OrthoDB" id="10285202at2759"/>
<evidence type="ECO:0000313" key="1">
    <source>
        <dbReference type="EMBL" id="PIC21693.1"/>
    </source>
</evidence>
<dbReference type="AlphaFoldDB" id="A0A2G5T3C0"/>
<proteinExistence type="predicted"/>
<protein>
    <submittedName>
        <fullName evidence="1">Uncharacterized protein</fullName>
    </submittedName>
</protein>
<comment type="caution">
    <text evidence="1">The sequence shown here is derived from an EMBL/GenBank/DDBJ whole genome shotgun (WGS) entry which is preliminary data.</text>
</comment>
<organism evidence="1 2">
    <name type="scientific">Caenorhabditis nigoni</name>
    <dbReference type="NCBI Taxonomy" id="1611254"/>
    <lineage>
        <taxon>Eukaryota</taxon>
        <taxon>Metazoa</taxon>
        <taxon>Ecdysozoa</taxon>
        <taxon>Nematoda</taxon>
        <taxon>Chromadorea</taxon>
        <taxon>Rhabditida</taxon>
        <taxon>Rhabditina</taxon>
        <taxon>Rhabditomorpha</taxon>
        <taxon>Rhabditoidea</taxon>
        <taxon>Rhabditidae</taxon>
        <taxon>Peloderinae</taxon>
        <taxon>Caenorhabditis</taxon>
    </lineage>
</organism>
<keyword evidence="2" id="KW-1185">Reference proteome</keyword>
<accession>A0A2G5T3C0</accession>